<dbReference type="AlphaFoldDB" id="A0A8H4QH90"/>
<feature type="coiled-coil region" evidence="1">
    <location>
        <begin position="185"/>
        <end position="219"/>
    </location>
</feature>
<gene>
    <name evidence="3" type="ORF">D9613_007009</name>
</gene>
<dbReference type="Proteomes" id="UP000521872">
    <property type="component" value="Unassembled WGS sequence"/>
</dbReference>
<reference evidence="3 4" key="1">
    <citation type="submission" date="2019-12" db="EMBL/GenBank/DDBJ databases">
        <authorList>
            <person name="Floudas D."/>
            <person name="Bentzer J."/>
            <person name="Ahren D."/>
            <person name="Johansson T."/>
            <person name="Persson P."/>
            <person name="Tunlid A."/>
        </authorList>
    </citation>
    <scope>NUCLEOTIDE SEQUENCE [LARGE SCALE GENOMIC DNA]</scope>
    <source>
        <strain evidence="3 4">CBS 102.39</strain>
    </source>
</reference>
<protein>
    <submittedName>
        <fullName evidence="3">Uncharacterized protein</fullName>
    </submittedName>
</protein>
<evidence type="ECO:0000313" key="4">
    <source>
        <dbReference type="Proteomes" id="UP000521872"/>
    </source>
</evidence>
<feature type="coiled-coil region" evidence="1">
    <location>
        <begin position="348"/>
        <end position="382"/>
    </location>
</feature>
<comment type="caution">
    <text evidence="3">The sequence shown here is derived from an EMBL/GenBank/DDBJ whole genome shotgun (WGS) entry which is preliminary data.</text>
</comment>
<evidence type="ECO:0000256" key="2">
    <source>
        <dbReference type="SAM" id="MobiDB-lite"/>
    </source>
</evidence>
<evidence type="ECO:0000313" key="3">
    <source>
        <dbReference type="EMBL" id="KAF4610928.1"/>
    </source>
</evidence>
<dbReference type="EMBL" id="JAACJL010000058">
    <property type="protein sequence ID" value="KAF4610928.1"/>
    <property type="molecule type" value="Genomic_DNA"/>
</dbReference>
<organism evidence="3 4">
    <name type="scientific">Agrocybe pediades</name>
    <dbReference type="NCBI Taxonomy" id="84607"/>
    <lineage>
        <taxon>Eukaryota</taxon>
        <taxon>Fungi</taxon>
        <taxon>Dikarya</taxon>
        <taxon>Basidiomycota</taxon>
        <taxon>Agaricomycotina</taxon>
        <taxon>Agaricomycetes</taxon>
        <taxon>Agaricomycetidae</taxon>
        <taxon>Agaricales</taxon>
        <taxon>Agaricineae</taxon>
        <taxon>Strophariaceae</taxon>
        <taxon>Agrocybe</taxon>
    </lineage>
</organism>
<feature type="region of interest" description="Disordered" evidence="2">
    <location>
        <begin position="220"/>
        <end position="242"/>
    </location>
</feature>
<sequence>MARRSKLRSAKSVAKAAEAGVVNAYPTRPNILNSLKNADRVNGTLVYFYDHGLLDEPLSQESFLQQVHDLAQEHGDHLGPRATAWFERALSGLRTNGYINYLPHRDDNLKFKATDTLLTVLHAATEHRRSFQGEFDSMSQFEAFRAICGYLRSRFQRNKPALTRKEYDRRNILLEHTVGTLEAQNAATEAERRALLDLNKQFEDRIKALDEILKAHNIRDVSQQKDPSPALTEPVLEPQSHDRDSMYFDDVAQMGSPSTVRLPHTPIRRSTTFTNPAAYPTPESAPRNLLPPSPKPSCSPTRSQPLSSGTRGEATLVDHDMDTDDNEPLTPLPKELELERQTLSAQQFEDISRLNEILKTQVEELEAKCKLLMDVLEEKEQKASWFAPDFVEQLKSDVAAHRRREMLLGITSFFWSDAYRGQKHLREEVEERLRCCEQACKELREAAEGRAQWRKEMEALWARQP</sequence>
<feature type="compositionally biased region" description="Polar residues" evidence="2">
    <location>
        <begin position="301"/>
        <end position="310"/>
    </location>
</feature>
<accession>A0A8H4QH90</accession>
<evidence type="ECO:0000256" key="1">
    <source>
        <dbReference type="SAM" id="Coils"/>
    </source>
</evidence>
<keyword evidence="4" id="KW-1185">Reference proteome</keyword>
<name>A0A8H4QH90_9AGAR</name>
<proteinExistence type="predicted"/>
<feature type="region of interest" description="Disordered" evidence="2">
    <location>
        <begin position="255"/>
        <end position="331"/>
    </location>
</feature>
<keyword evidence="1" id="KW-0175">Coiled coil</keyword>